<evidence type="ECO:0000256" key="1">
    <source>
        <dbReference type="ARBA" id="ARBA00005591"/>
    </source>
</evidence>
<comment type="function">
    <text evidence="5">Has an important function as a repair enzyme for proteins that have been inactivated by oxidation. Catalyzes the reversible oxidation-reduction of methionine sulfoxide in proteins to methionine.</text>
</comment>
<comment type="catalytic activity">
    <reaction evidence="4 5">
        <text>[thioredoxin]-disulfide + L-methionine + H2O = L-methionine (S)-S-oxide + [thioredoxin]-dithiol</text>
        <dbReference type="Rhea" id="RHEA:19993"/>
        <dbReference type="Rhea" id="RHEA-COMP:10698"/>
        <dbReference type="Rhea" id="RHEA-COMP:10700"/>
        <dbReference type="ChEBI" id="CHEBI:15377"/>
        <dbReference type="ChEBI" id="CHEBI:29950"/>
        <dbReference type="ChEBI" id="CHEBI:50058"/>
        <dbReference type="ChEBI" id="CHEBI:57844"/>
        <dbReference type="ChEBI" id="CHEBI:58772"/>
        <dbReference type="EC" id="1.8.4.11"/>
    </reaction>
</comment>
<dbReference type="HAMAP" id="MF_01401">
    <property type="entry name" value="MsrA"/>
    <property type="match status" value="1"/>
</dbReference>
<dbReference type="GO" id="GO:0033744">
    <property type="term" value="F:L-methionine:thioredoxin-disulfide S-oxidoreductase activity"/>
    <property type="evidence" value="ECO:0007669"/>
    <property type="project" value="RHEA"/>
</dbReference>
<evidence type="ECO:0000256" key="3">
    <source>
        <dbReference type="ARBA" id="ARBA00047806"/>
    </source>
</evidence>
<dbReference type="Gene3D" id="3.30.1060.10">
    <property type="entry name" value="Peptide methionine sulphoxide reductase MsrA"/>
    <property type="match status" value="1"/>
</dbReference>
<dbReference type="PATRIC" id="fig|1423792.3.peg.1425"/>
<evidence type="ECO:0000313" key="7">
    <source>
        <dbReference type="EMBL" id="KRL14241.1"/>
    </source>
</evidence>
<comment type="similarity">
    <text evidence="1 5">Belongs to the MsrA Met sulfoxide reductase family.</text>
</comment>
<dbReference type="EC" id="1.8.4.11" evidence="5"/>
<name>A0A0R1N254_9LACO</name>
<organism evidence="7 8">
    <name type="scientific">Schleiferilactobacillus perolens DSM 12744</name>
    <dbReference type="NCBI Taxonomy" id="1423792"/>
    <lineage>
        <taxon>Bacteria</taxon>
        <taxon>Bacillati</taxon>
        <taxon>Bacillota</taxon>
        <taxon>Bacilli</taxon>
        <taxon>Lactobacillales</taxon>
        <taxon>Lactobacillaceae</taxon>
        <taxon>Schleiferilactobacillus</taxon>
    </lineage>
</organism>
<dbReference type="EMBL" id="AZEC01000002">
    <property type="protein sequence ID" value="KRL14241.1"/>
    <property type="molecule type" value="Genomic_DNA"/>
</dbReference>
<accession>A0A0R1N254</accession>
<dbReference type="Proteomes" id="UP000051330">
    <property type="component" value="Unassembled WGS sequence"/>
</dbReference>
<dbReference type="PANTHER" id="PTHR43774:SF1">
    <property type="entry name" value="PEPTIDE METHIONINE SULFOXIDE REDUCTASE MSRA 2"/>
    <property type="match status" value="1"/>
</dbReference>
<dbReference type="PANTHER" id="PTHR43774">
    <property type="entry name" value="PEPTIDE METHIONINE SULFOXIDE REDUCTASE"/>
    <property type="match status" value="1"/>
</dbReference>
<proteinExistence type="inferred from homology"/>
<evidence type="ECO:0000256" key="4">
    <source>
        <dbReference type="ARBA" id="ARBA00048782"/>
    </source>
</evidence>
<evidence type="ECO:0000313" key="8">
    <source>
        <dbReference type="Proteomes" id="UP000051330"/>
    </source>
</evidence>
<dbReference type="AlphaFoldDB" id="A0A0R1N254"/>
<dbReference type="CDD" id="cd21059">
    <property type="entry name" value="LciA-like"/>
    <property type="match status" value="1"/>
</dbReference>
<dbReference type="RefSeq" id="WP_057818274.1">
    <property type="nucleotide sequence ID" value="NZ_AZEC01000002.1"/>
</dbReference>
<comment type="caution">
    <text evidence="7">The sequence shown here is derived from an EMBL/GenBank/DDBJ whole genome shotgun (WGS) entry which is preliminary data.</text>
</comment>
<dbReference type="InterPro" id="IPR002569">
    <property type="entry name" value="Met_Sox_Rdtase_MsrA_dom"/>
</dbReference>
<evidence type="ECO:0000256" key="5">
    <source>
        <dbReference type="HAMAP-Rule" id="MF_01401"/>
    </source>
</evidence>
<comment type="catalytic activity">
    <reaction evidence="3 5">
        <text>L-methionyl-[protein] + [thioredoxin]-disulfide + H2O = L-methionyl-(S)-S-oxide-[protein] + [thioredoxin]-dithiol</text>
        <dbReference type="Rhea" id="RHEA:14217"/>
        <dbReference type="Rhea" id="RHEA-COMP:10698"/>
        <dbReference type="Rhea" id="RHEA-COMP:10700"/>
        <dbReference type="Rhea" id="RHEA-COMP:12313"/>
        <dbReference type="Rhea" id="RHEA-COMP:12315"/>
        <dbReference type="ChEBI" id="CHEBI:15377"/>
        <dbReference type="ChEBI" id="CHEBI:16044"/>
        <dbReference type="ChEBI" id="CHEBI:29950"/>
        <dbReference type="ChEBI" id="CHEBI:44120"/>
        <dbReference type="ChEBI" id="CHEBI:50058"/>
        <dbReference type="EC" id="1.8.4.11"/>
    </reaction>
</comment>
<dbReference type="GO" id="GO:0030153">
    <property type="term" value="P:bacteriocin immunity"/>
    <property type="evidence" value="ECO:0007669"/>
    <property type="project" value="InterPro"/>
</dbReference>
<dbReference type="Pfam" id="PF08951">
    <property type="entry name" value="EntA_Immun"/>
    <property type="match status" value="1"/>
</dbReference>
<sequence length="276" mass="31893">MTPQDTELIDIYNLILNPGTRAWEREQLITAKNEIETGNLVSRVVDQLEAKLRPLALRNNLTPDVTDFYLRLTRNSEGVRVFDYARHTMPDLAGQERAIFAGGCFWCMVQPFETLPGIVSVLSGYTGGHTPHPTYDQVVAGGTGHVEAVEIIFDTHVITYQQLIELYWQLTDPTDAMGQFEDRGNEYRPVIFFQNKTQKEIADQSKARLKASGRFHRPIVTTIAPATIFWPAENFHQQFYKKNPKRYRQIARARHQLIQFQALQNRVWRFVHHLPE</sequence>
<reference evidence="7 8" key="1">
    <citation type="journal article" date="2015" name="Genome Announc.">
        <title>Expanding the biotechnology potential of lactobacilli through comparative genomics of 213 strains and associated genera.</title>
        <authorList>
            <person name="Sun Z."/>
            <person name="Harris H.M."/>
            <person name="McCann A."/>
            <person name="Guo C."/>
            <person name="Argimon S."/>
            <person name="Zhang W."/>
            <person name="Yang X."/>
            <person name="Jeffery I.B."/>
            <person name="Cooney J.C."/>
            <person name="Kagawa T.F."/>
            <person name="Liu W."/>
            <person name="Song Y."/>
            <person name="Salvetti E."/>
            <person name="Wrobel A."/>
            <person name="Rasinkangas P."/>
            <person name="Parkhill J."/>
            <person name="Rea M.C."/>
            <person name="O'Sullivan O."/>
            <person name="Ritari J."/>
            <person name="Douillard F.P."/>
            <person name="Paul Ross R."/>
            <person name="Yang R."/>
            <person name="Briner A.E."/>
            <person name="Felis G.E."/>
            <person name="de Vos W.M."/>
            <person name="Barrangou R."/>
            <person name="Klaenhammer T.R."/>
            <person name="Caufield P.W."/>
            <person name="Cui Y."/>
            <person name="Zhang H."/>
            <person name="O'Toole P.W."/>
        </authorList>
    </citation>
    <scope>NUCLEOTIDE SEQUENCE [LARGE SCALE GENOMIC DNA]</scope>
    <source>
        <strain evidence="7 8">DSM 12744</strain>
    </source>
</reference>
<gene>
    <name evidence="5" type="primary">msrA</name>
    <name evidence="7" type="ORF">FD09_GL001408</name>
</gene>
<keyword evidence="8" id="KW-1185">Reference proteome</keyword>
<dbReference type="OrthoDB" id="4174719at2"/>
<protein>
    <recommendedName>
        <fullName evidence="5">Peptide methionine sulfoxide reductase MsrA</fullName>
        <shortName evidence="5">Protein-methionine-S-oxide reductase</shortName>
        <ecNumber evidence="5">1.8.4.11</ecNumber>
    </recommendedName>
    <alternativeName>
        <fullName evidence="5">Peptide-methionine (S)-S-oxide reductase</fullName>
        <shortName evidence="5">Peptide Met(O) reductase</shortName>
    </alternativeName>
</protein>
<feature type="domain" description="Peptide methionine sulphoxide reductase MsrA" evidence="6">
    <location>
        <begin position="98"/>
        <end position="248"/>
    </location>
</feature>
<evidence type="ECO:0000256" key="2">
    <source>
        <dbReference type="ARBA" id="ARBA00023002"/>
    </source>
</evidence>
<feature type="active site" evidence="5">
    <location>
        <position position="104"/>
    </location>
</feature>
<dbReference type="GO" id="GO:0008113">
    <property type="term" value="F:peptide-methionine (S)-S-oxide reductase activity"/>
    <property type="evidence" value="ECO:0007669"/>
    <property type="project" value="UniProtKB-UniRule"/>
</dbReference>
<dbReference type="NCBIfam" id="TIGR00401">
    <property type="entry name" value="msrA"/>
    <property type="match status" value="1"/>
</dbReference>
<keyword evidence="2 5" id="KW-0560">Oxidoreductase</keyword>
<dbReference type="InterPro" id="IPR036509">
    <property type="entry name" value="Met_Sox_Rdtase_MsrA_sf"/>
</dbReference>
<dbReference type="InterPro" id="IPR015046">
    <property type="entry name" value="LciA_Immunity-like"/>
</dbReference>
<evidence type="ECO:0000259" key="6">
    <source>
        <dbReference type="Pfam" id="PF01625"/>
    </source>
</evidence>
<dbReference type="STRING" id="1423792.FD09_GL001408"/>
<dbReference type="SUPFAM" id="SSF55068">
    <property type="entry name" value="Peptide methionine sulfoxide reductase"/>
    <property type="match status" value="1"/>
</dbReference>
<dbReference type="Pfam" id="PF01625">
    <property type="entry name" value="PMSR"/>
    <property type="match status" value="1"/>
</dbReference>